<sequence length="274" mass="29532">MTSTETSSLVLHGRRRVSIRLRDGVVLLEADGVRRRIPVAAIERVDVHGPKGRRLTVVLTGDEPVAYLLRCRSAPAVQEFAHAVRRALPVRDADEPRPDGAGLVTEEPLERAAPKVRLLWWGLGGGYVLVLVLLMLKGAGVVPGVLWAVAPGPIAAGGLGVYAGWQVFREAWVLRIRGITVEGQLQRSHWYNGVEQYTYAYVDSQGVRRKRTGSDGGAERAEITYDPADPETTKAGRRTTGQLVFGAVLILLLGSPVLLAGVAFVVVGVVALVI</sequence>
<keyword evidence="1" id="KW-0472">Membrane</keyword>
<accession>A0A7M2T0W3</accession>
<feature type="transmembrane region" description="Helical" evidence="1">
    <location>
        <begin position="243"/>
        <end position="273"/>
    </location>
</feature>
<proteinExistence type="predicted"/>
<organism evidence="2 3">
    <name type="scientific">Streptomyces chromofuscus</name>
    <dbReference type="NCBI Taxonomy" id="42881"/>
    <lineage>
        <taxon>Bacteria</taxon>
        <taxon>Bacillati</taxon>
        <taxon>Actinomycetota</taxon>
        <taxon>Actinomycetes</taxon>
        <taxon>Kitasatosporales</taxon>
        <taxon>Streptomycetaceae</taxon>
        <taxon>Streptomyces</taxon>
    </lineage>
</organism>
<dbReference type="KEGG" id="schf:IPT68_19015"/>
<protein>
    <recommendedName>
        <fullName evidence="4">PH domain-containing protein</fullName>
    </recommendedName>
</protein>
<name>A0A7M2T0W3_STRCW</name>
<gene>
    <name evidence="2" type="ORF">IPT68_19015</name>
</gene>
<dbReference type="RefSeq" id="WP_189695886.1">
    <property type="nucleotide sequence ID" value="NZ_BMTA01000001.1"/>
</dbReference>
<feature type="transmembrane region" description="Helical" evidence="1">
    <location>
        <begin position="145"/>
        <end position="165"/>
    </location>
</feature>
<keyword evidence="3" id="KW-1185">Reference proteome</keyword>
<keyword evidence="1" id="KW-1133">Transmembrane helix</keyword>
<evidence type="ECO:0000256" key="1">
    <source>
        <dbReference type="SAM" id="Phobius"/>
    </source>
</evidence>
<feature type="transmembrane region" description="Helical" evidence="1">
    <location>
        <begin position="118"/>
        <end position="139"/>
    </location>
</feature>
<dbReference type="EMBL" id="CP063374">
    <property type="protein sequence ID" value="QOV41974.1"/>
    <property type="molecule type" value="Genomic_DNA"/>
</dbReference>
<dbReference type="Proteomes" id="UP000594008">
    <property type="component" value="Chromosome"/>
</dbReference>
<evidence type="ECO:0008006" key="4">
    <source>
        <dbReference type="Google" id="ProtNLM"/>
    </source>
</evidence>
<reference evidence="2 3" key="1">
    <citation type="submission" date="2020-10" db="EMBL/GenBank/DDBJ databases">
        <title>Streptomyces chromofuscus complate genome analysis.</title>
        <authorList>
            <person name="Anwar N."/>
        </authorList>
    </citation>
    <scope>NUCLEOTIDE SEQUENCE [LARGE SCALE GENOMIC DNA]</scope>
    <source>
        <strain evidence="2 3">DSM 40273</strain>
    </source>
</reference>
<evidence type="ECO:0000313" key="3">
    <source>
        <dbReference type="Proteomes" id="UP000594008"/>
    </source>
</evidence>
<keyword evidence="1" id="KW-0812">Transmembrane</keyword>
<dbReference type="AlphaFoldDB" id="A0A7M2T0W3"/>
<evidence type="ECO:0000313" key="2">
    <source>
        <dbReference type="EMBL" id="QOV41974.1"/>
    </source>
</evidence>